<dbReference type="Proteomes" id="UP000177369">
    <property type="component" value="Unassembled WGS sequence"/>
</dbReference>
<dbReference type="STRING" id="1797714.A3D04_01185"/>
<gene>
    <name evidence="1" type="ORF">A3D04_01185</name>
</gene>
<organism evidence="1 2">
    <name type="scientific">Candidatus Curtissbacteria bacterium RIFCSPHIGHO2_02_FULL_40_16b</name>
    <dbReference type="NCBI Taxonomy" id="1797714"/>
    <lineage>
        <taxon>Bacteria</taxon>
        <taxon>Candidatus Curtissiibacteriota</taxon>
    </lineage>
</organism>
<protein>
    <submittedName>
        <fullName evidence="1">Uncharacterized protein</fullName>
    </submittedName>
</protein>
<comment type="caution">
    <text evidence="1">The sequence shown here is derived from an EMBL/GenBank/DDBJ whole genome shotgun (WGS) entry which is preliminary data.</text>
</comment>
<dbReference type="EMBL" id="MFBD01000023">
    <property type="protein sequence ID" value="OGD88597.1"/>
    <property type="molecule type" value="Genomic_DNA"/>
</dbReference>
<accession>A0A1F5G9U2</accession>
<dbReference type="AlphaFoldDB" id="A0A1F5G9U2"/>
<evidence type="ECO:0000313" key="2">
    <source>
        <dbReference type="Proteomes" id="UP000177369"/>
    </source>
</evidence>
<name>A0A1F5G9U2_9BACT</name>
<sequence length="145" mass="16725">MNNSKVLNQGVKYGYYIFEPLDGYRVSASKDLVKRLEELGFRYELFEGGGGGESKEVIHQIIAHLTVDDFWLGVFSSLLASRIEKVLTSLFKWYQANRIKGSTIRQVVTITIKKNKNLDVYSIDFDIVKKHSHKEILEKIKKARK</sequence>
<reference evidence="1 2" key="1">
    <citation type="journal article" date="2016" name="Nat. Commun.">
        <title>Thousands of microbial genomes shed light on interconnected biogeochemical processes in an aquifer system.</title>
        <authorList>
            <person name="Anantharaman K."/>
            <person name="Brown C.T."/>
            <person name="Hug L.A."/>
            <person name="Sharon I."/>
            <person name="Castelle C.J."/>
            <person name="Probst A.J."/>
            <person name="Thomas B.C."/>
            <person name="Singh A."/>
            <person name="Wilkins M.J."/>
            <person name="Karaoz U."/>
            <person name="Brodie E.L."/>
            <person name="Williams K.H."/>
            <person name="Hubbard S.S."/>
            <person name="Banfield J.F."/>
        </authorList>
    </citation>
    <scope>NUCLEOTIDE SEQUENCE [LARGE SCALE GENOMIC DNA]</scope>
</reference>
<evidence type="ECO:0000313" key="1">
    <source>
        <dbReference type="EMBL" id="OGD88597.1"/>
    </source>
</evidence>
<proteinExistence type="predicted"/>